<reference evidence="1" key="3">
    <citation type="submission" date="2025-09" db="UniProtKB">
        <authorList>
            <consortium name="Ensembl"/>
        </authorList>
    </citation>
    <scope>IDENTIFICATION</scope>
</reference>
<dbReference type="PANTHER" id="PTHR12138">
    <property type="entry name" value="PRIMATE-EXPANDED PROTEIN FAMILY"/>
    <property type="match status" value="1"/>
</dbReference>
<protein>
    <submittedName>
        <fullName evidence="1">Uncharacterized protein</fullName>
    </submittedName>
</protein>
<keyword evidence="2" id="KW-1185">Reference proteome</keyword>
<dbReference type="GeneTree" id="ENSGT01150000286943"/>
<reference evidence="1" key="2">
    <citation type="submission" date="2025-08" db="UniProtKB">
        <authorList>
            <consortium name="Ensembl"/>
        </authorList>
    </citation>
    <scope>IDENTIFICATION</scope>
</reference>
<reference evidence="1 2" key="1">
    <citation type="submission" date="2012-03" db="EMBL/GenBank/DDBJ databases">
        <title>Whole Genome Assembly of Papio anubis.</title>
        <authorList>
            <person name="Liu Y.L."/>
            <person name="Abraham K.A."/>
            <person name="Akbar H.A."/>
            <person name="Ali S.A."/>
            <person name="Anosike U.A."/>
            <person name="Aqrawi P.A."/>
            <person name="Arias F.A."/>
            <person name="Attaway T.A."/>
            <person name="Awwad R.A."/>
            <person name="Babu C.B."/>
            <person name="Bandaranaike D.B."/>
            <person name="Battles P.B."/>
            <person name="Bell A.B."/>
            <person name="Beltran B.B."/>
            <person name="Berhane-Mersha D.B."/>
            <person name="Bess C.B."/>
            <person name="Bickham C.B."/>
            <person name="Bolden T.B."/>
            <person name="Carter K.C."/>
            <person name="Chau D.C."/>
            <person name="Chavez A.C."/>
            <person name="Clerc-Blankenburg K.C."/>
            <person name="Coyle M.C."/>
            <person name="Dao M.D."/>
            <person name="Davila M.L.D."/>
            <person name="Davy-Carroll L.D."/>
            <person name="Denson S.D."/>
            <person name="Dinh H.D."/>
            <person name="Fernandez S.F."/>
            <person name="Fernando P.F."/>
            <person name="Forbes L.F."/>
            <person name="Francis C.F."/>
            <person name="Francisco L.F."/>
            <person name="Fu Q.F."/>
            <person name="Garcia-Iii R.G."/>
            <person name="Garrett T.G."/>
            <person name="Gross S.G."/>
            <person name="Gubbala S.G."/>
            <person name="Hirani K.H."/>
            <person name="Hogues M.H."/>
            <person name="Hollins B.H."/>
            <person name="Jackson L.J."/>
            <person name="Javaid M.J."/>
            <person name="Jhangiani S.J."/>
            <person name="Johnson A.J."/>
            <person name="Johnson B.J."/>
            <person name="Jones J.J."/>
            <person name="Joshi V.J."/>
            <person name="Kalu J.K."/>
            <person name="Khan N.K."/>
            <person name="Korchina V.K."/>
            <person name="Kovar C.K."/>
            <person name="Lago L.L."/>
            <person name="Lara F.L."/>
            <person name="Le T.-K.L."/>
            <person name="Lee S.L."/>
            <person name="Legall-Iii F.L."/>
            <person name="Lemon S.L."/>
            <person name="Liu J.L."/>
            <person name="Liu Y.-S.L."/>
            <person name="Liyanage D.L."/>
            <person name="Lopez J.L."/>
            <person name="Lorensuhewa L.L."/>
            <person name="Mata R.M."/>
            <person name="Mathew T.M."/>
            <person name="Mercado C.M."/>
            <person name="Mercado I.M."/>
            <person name="Morales K.M."/>
            <person name="Morgan M.M."/>
            <person name="Munidasa M.M."/>
            <person name="Ngo D.N."/>
            <person name="Nguyen L.N."/>
            <person name="Nguyen T.N."/>
            <person name="Nguyen N.N."/>
            <person name="Obregon M.O."/>
            <person name="Okwuonu G.O."/>
            <person name="Ongeri F.O."/>
            <person name="Onwere C.O."/>
            <person name="Osifeso I.O."/>
            <person name="Parra A.P."/>
            <person name="Patil S.P."/>
            <person name="Perez A.P."/>
            <person name="Perez Y.P."/>
            <person name="Pham C.P."/>
            <person name="Pu L.-L.P."/>
            <person name="Puazo M.P."/>
            <person name="Quiroz J.Q."/>
            <person name="Rouhana J.R."/>
            <person name="Ruiz M.R."/>
            <person name="Ruiz S.-J.R."/>
            <person name="Saada N.S."/>
            <person name="Santibanez J.S."/>
            <person name="Scheel M.S."/>
            <person name="Schneider B.S."/>
            <person name="Simmons D.S."/>
            <person name="Sisson I.S."/>
            <person name="Tang L.-Y.T."/>
            <person name="Thornton R.T."/>
            <person name="Tisius J.T."/>
            <person name="Toledanes G.T."/>
            <person name="Trejos Z.T."/>
            <person name="Usmani K.U."/>
            <person name="Varghese R.V."/>
            <person name="Vattathil S.V."/>
            <person name="Vee V.V."/>
            <person name="Walker D.W."/>
            <person name="Weissenberger G.W."/>
            <person name="White C.W."/>
            <person name="Williams A.W."/>
            <person name="Woodworth J.W."/>
            <person name="Wright R.W."/>
            <person name="Zhu Y.Z."/>
            <person name="Han Y.H."/>
            <person name="Newsham I.N."/>
            <person name="Nazareth L.N."/>
            <person name="Worley K.W."/>
            <person name="Muzny D.M."/>
            <person name="Rogers J.R."/>
            <person name="Gibbs R.G."/>
        </authorList>
    </citation>
    <scope>NUCLEOTIDE SEQUENCE [LARGE SCALE GENOMIC DNA]</scope>
</reference>
<sequence length="118" mass="12929">MESCSVVRLEGSGAISAHCNFHLPGSRHSPASASQVAGITGVHHHTQLIFVFSVEMGFHHVGQSCVELLVEFRRFAYQVICLPQPPKVLGLQVRATAPGQFFHSLNGIFLKRKLLVLI</sequence>
<organism evidence="1 2">
    <name type="scientific">Papio anubis</name>
    <name type="common">Olive baboon</name>
    <dbReference type="NCBI Taxonomy" id="9555"/>
    <lineage>
        <taxon>Eukaryota</taxon>
        <taxon>Metazoa</taxon>
        <taxon>Chordata</taxon>
        <taxon>Craniata</taxon>
        <taxon>Vertebrata</taxon>
        <taxon>Euteleostomi</taxon>
        <taxon>Mammalia</taxon>
        <taxon>Eutheria</taxon>
        <taxon>Euarchontoglires</taxon>
        <taxon>Primates</taxon>
        <taxon>Haplorrhini</taxon>
        <taxon>Catarrhini</taxon>
        <taxon>Cercopithecidae</taxon>
        <taxon>Cercopithecinae</taxon>
        <taxon>Papio</taxon>
    </lineage>
</organism>
<dbReference type="Proteomes" id="UP000028761">
    <property type="component" value="Chromosome 3"/>
</dbReference>
<proteinExistence type="predicted"/>
<dbReference type="PANTHER" id="PTHR12138:SF162">
    <property type="entry name" value="CHROMOSOME UNDETERMINED SCAFFOLD_275, WHOLE GENOME SHOTGUN SEQUENCE"/>
    <property type="match status" value="1"/>
</dbReference>
<evidence type="ECO:0000313" key="2">
    <source>
        <dbReference type="Proteomes" id="UP000028761"/>
    </source>
</evidence>
<evidence type="ECO:0000313" key="1">
    <source>
        <dbReference type="Ensembl" id="ENSPANP00000052779.1"/>
    </source>
</evidence>
<dbReference type="AlphaFoldDB" id="A0A8I5NIK9"/>
<accession>A0A8I5NIK9</accession>
<name>A0A8I5NIK9_PAPAN</name>
<dbReference type="Ensembl" id="ENSPANT00000077939.1">
    <property type="protein sequence ID" value="ENSPANP00000052779.1"/>
    <property type="gene ID" value="ENSPANG00000044183.1"/>
</dbReference>